<dbReference type="Pfam" id="PF13229">
    <property type="entry name" value="Beta_helix"/>
    <property type="match status" value="1"/>
</dbReference>
<keyword evidence="6" id="KW-0326">Glycosidase</keyword>
<dbReference type="Gene3D" id="2.160.20.10">
    <property type="entry name" value="Single-stranded right-handed beta-helix, Pectin lyase-like"/>
    <property type="match status" value="1"/>
</dbReference>
<feature type="domain" description="GLAA-B beta-barrel" evidence="9">
    <location>
        <begin position="379"/>
        <end position="447"/>
    </location>
</feature>
<evidence type="ECO:0000259" key="7">
    <source>
        <dbReference type="Pfam" id="PF13229"/>
    </source>
</evidence>
<dbReference type="InterPro" id="IPR006626">
    <property type="entry name" value="PbH1"/>
</dbReference>
<reference evidence="10" key="1">
    <citation type="submission" date="2022-10" db="EMBL/GenBank/DDBJ databases">
        <title>Comparative genomics and taxonomic characterization of three novel marine species of genus Reichenbachiella exhibiting antioxidant and polysaccharide degradation activities.</title>
        <authorList>
            <person name="Muhammad N."/>
            <person name="Lee Y.-J."/>
            <person name="Ko J."/>
            <person name="Kim S.-G."/>
        </authorList>
    </citation>
    <scope>NUCLEOTIDE SEQUENCE</scope>
    <source>
        <strain evidence="10">Wsw4-B4</strain>
    </source>
</reference>
<dbReference type="InterPro" id="IPR056441">
    <property type="entry name" value="Beta-barrel_GLAA-B_II"/>
</dbReference>
<evidence type="ECO:0000256" key="6">
    <source>
        <dbReference type="ARBA" id="ARBA00023295"/>
    </source>
</evidence>
<evidence type="ECO:0000256" key="5">
    <source>
        <dbReference type="ARBA" id="ARBA00022801"/>
    </source>
</evidence>
<proteinExistence type="predicted"/>
<accession>A0ABY6D4M5</accession>
<dbReference type="RefSeq" id="WP_263052825.1">
    <property type="nucleotide sequence ID" value="NZ_CP106735.1"/>
</dbReference>
<dbReference type="EMBL" id="CP106735">
    <property type="protein sequence ID" value="UXX81096.1"/>
    <property type="molecule type" value="Genomic_DNA"/>
</dbReference>
<dbReference type="InterPro" id="IPR039448">
    <property type="entry name" value="Beta_helix"/>
</dbReference>
<feature type="domain" description="GLAA-B beta-barrel" evidence="8">
    <location>
        <begin position="142"/>
        <end position="269"/>
    </location>
</feature>
<comment type="catalytic activity">
    <reaction evidence="1">
        <text>Hydrolysis of terminal, non-reducing alpha-D-galactose residues in alpha-D-galactosides, including galactose oligosaccharides, galactomannans and galactolipids.</text>
        <dbReference type="EC" id="3.2.1.22"/>
    </reaction>
</comment>
<dbReference type="Pfam" id="PF23764">
    <property type="entry name" value="Beta-barrel_GLAA-B_II"/>
    <property type="match status" value="1"/>
</dbReference>
<name>A0ABY6D4M5_9BACT</name>
<dbReference type="SMART" id="SM00710">
    <property type="entry name" value="PbH1"/>
    <property type="match status" value="4"/>
</dbReference>
<comment type="catalytic activity">
    <reaction evidence="2">
        <text>Hydrolysis of terminal, non-reducing branched (1-&gt;3)-alpha-D-galactosidic residues, producing free D-galactose.</text>
        <dbReference type="EC" id="3.2.1.n1"/>
    </reaction>
</comment>
<keyword evidence="5" id="KW-0378">Hydrolase</keyword>
<dbReference type="SUPFAM" id="SSF51126">
    <property type="entry name" value="Pectin lyase-like"/>
    <property type="match status" value="1"/>
</dbReference>
<feature type="domain" description="Right handed beta helix" evidence="7">
    <location>
        <begin position="458"/>
        <end position="607"/>
    </location>
</feature>
<dbReference type="InterPro" id="IPR011050">
    <property type="entry name" value="Pectin_lyase_fold/virulence"/>
</dbReference>
<evidence type="ECO:0000259" key="8">
    <source>
        <dbReference type="Pfam" id="PF23763"/>
    </source>
</evidence>
<protein>
    <submittedName>
        <fullName evidence="10">Right-handed parallel beta-helix repeat-containing protein</fullName>
    </submittedName>
</protein>
<evidence type="ECO:0000256" key="3">
    <source>
        <dbReference type="ARBA" id="ARBA00022729"/>
    </source>
</evidence>
<dbReference type="Pfam" id="PF23763">
    <property type="entry name" value="Beta-barrel_GLAA-B_I"/>
    <property type="match status" value="1"/>
</dbReference>
<evidence type="ECO:0000256" key="2">
    <source>
        <dbReference type="ARBA" id="ARBA00001271"/>
    </source>
</evidence>
<dbReference type="Proteomes" id="UP001062165">
    <property type="component" value="Chromosome"/>
</dbReference>
<keyword evidence="3" id="KW-0732">Signal</keyword>
<evidence type="ECO:0000256" key="4">
    <source>
        <dbReference type="ARBA" id="ARBA00022737"/>
    </source>
</evidence>
<keyword evidence="11" id="KW-1185">Reference proteome</keyword>
<evidence type="ECO:0000256" key="1">
    <source>
        <dbReference type="ARBA" id="ARBA00001255"/>
    </source>
</evidence>
<gene>
    <name evidence="10" type="ORF">N7E81_08280</name>
</gene>
<organism evidence="10 11">
    <name type="scientific">Reichenbachiella carrageenanivorans</name>
    <dbReference type="NCBI Taxonomy" id="2979869"/>
    <lineage>
        <taxon>Bacteria</taxon>
        <taxon>Pseudomonadati</taxon>
        <taxon>Bacteroidota</taxon>
        <taxon>Cytophagia</taxon>
        <taxon>Cytophagales</taxon>
        <taxon>Reichenbachiellaceae</taxon>
        <taxon>Reichenbachiella</taxon>
    </lineage>
</organism>
<evidence type="ECO:0000259" key="9">
    <source>
        <dbReference type="Pfam" id="PF23764"/>
    </source>
</evidence>
<dbReference type="InterPro" id="IPR012334">
    <property type="entry name" value="Pectin_lyas_fold"/>
</dbReference>
<evidence type="ECO:0000313" key="10">
    <source>
        <dbReference type="EMBL" id="UXX81096.1"/>
    </source>
</evidence>
<evidence type="ECO:0000313" key="11">
    <source>
        <dbReference type="Proteomes" id="UP001062165"/>
    </source>
</evidence>
<sequence length="628" mass="70604">MKNNKSFIVSILLITIVTLASFIGSKKGEIVTFDLSIAEDATPAVLARVMQAKTDPLSEVKFEKGTYHFYPDKAFEKFCFISNHDDVMVRTAFPLFDFDGLTIDGQGSTFIFHGPMVPFLVDGSKNVVFKNLSIDWAMSFHSEALVVANDLKKKTFDIKISKEYPYEIRNEQLIFVKEYYEHSIGQSILYDPQRNAIAYDTESYTPLTSINRVAVQRYVNDISYKYKIDPRSPEMKDIGKEQSLRVEELEPGLVRIYNHRKKIPAVGMIFTAKGDQAVNRLAPAFRVTNTIGFDAQNINVHHAGGMGLIAENSENLILDNFNVTPSKGRMVSTTADATHFVGCRGKVVLKNCTFNNQLDDASNIHGTYQEVIDVIDEYTLGVRMGHSQQQGFVIGRTGDKIGLVRIEESFYPYDEITIQSIQPLNGRYQLITFNEKLPATIESGDLIENLDAYPDLLVENCNISGNRARGLLISNPKKSVIKNNYFSTEMEAILVPVESGHWYESGNAVDLTITGNTFQDCTHSGQNRGVIRFVPDDENENIAFKDVLIANNTFNHFDNLVLEIANTENLKFTKNTITNSGTFPMLFPENPAIRIKSSKEIVFEKNEYTGKADVMIETGKSMSDILFQ</sequence>
<keyword evidence="4" id="KW-0677">Repeat</keyword>
<dbReference type="InterPro" id="IPR057275">
    <property type="entry name" value="Beta-barrel_GLAA-B_I"/>
</dbReference>